<name>A0AAD4K8W5_9MUSC</name>
<sequence>KPQPHIVLHSPRDWAAYETRLNRALQELESTFDKMPVPPQAHYSLLCPGPQQLLPAKSCKDNGGNASSHRRLQLASLAVGQEQGSRMDASSRLHAMKVCNVLLTRLWRRRCTEVSDLHELIRKYQLKANSMRDDLFLRNNMINREQQRSNRLEMELRRYRQGASKSHNCETIDSALEEARLREAQLRYELQAKTEECNNFSELLLECKTERFRELRKYRECTQELAQQQLQNRLLEMRNAELEDQVSASIAPQQPDDSTTHLSLCQLLTLKDRFQVQNDETAVSVHASQERIDNAYETLKGLEQELFELEIKHEELVRETQTNAILQEIERVQQKMGIVRYLMCFQWLNYRFIPFEIVAKLLDYMLQNSMPRRSMPITSLGLCMAVVILISAFY</sequence>
<dbReference type="EMBL" id="JAJJHW010000095">
    <property type="protein sequence ID" value="KAH8386434.1"/>
    <property type="molecule type" value="Genomic_DNA"/>
</dbReference>
<feature type="non-terminal residue" evidence="3">
    <location>
        <position position="394"/>
    </location>
</feature>
<keyword evidence="4" id="KW-1185">Reference proteome</keyword>
<keyword evidence="2" id="KW-1133">Transmembrane helix</keyword>
<feature type="transmembrane region" description="Helical" evidence="2">
    <location>
        <begin position="375"/>
        <end position="393"/>
    </location>
</feature>
<dbReference type="Proteomes" id="UP001200034">
    <property type="component" value="Unassembled WGS sequence"/>
</dbReference>
<accession>A0AAD4K8W5</accession>
<feature type="coiled-coil region" evidence="1">
    <location>
        <begin position="285"/>
        <end position="319"/>
    </location>
</feature>
<organism evidence="3 4">
    <name type="scientific">Drosophila rubida</name>
    <dbReference type="NCBI Taxonomy" id="30044"/>
    <lineage>
        <taxon>Eukaryota</taxon>
        <taxon>Metazoa</taxon>
        <taxon>Ecdysozoa</taxon>
        <taxon>Arthropoda</taxon>
        <taxon>Hexapoda</taxon>
        <taxon>Insecta</taxon>
        <taxon>Pterygota</taxon>
        <taxon>Neoptera</taxon>
        <taxon>Endopterygota</taxon>
        <taxon>Diptera</taxon>
        <taxon>Brachycera</taxon>
        <taxon>Muscomorpha</taxon>
        <taxon>Ephydroidea</taxon>
        <taxon>Drosophilidae</taxon>
        <taxon>Drosophila</taxon>
    </lineage>
</organism>
<gene>
    <name evidence="3" type="ORF">KR093_000456</name>
</gene>
<protein>
    <submittedName>
        <fullName evidence="3">Uncharacterized protein</fullName>
    </submittedName>
</protein>
<comment type="caution">
    <text evidence="3">The sequence shown here is derived from an EMBL/GenBank/DDBJ whole genome shotgun (WGS) entry which is preliminary data.</text>
</comment>
<evidence type="ECO:0000313" key="4">
    <source>
        <dbReference type="Proteomes" id="UP001200034"/>
    </source>
</evidence>
<keyword evidence="2" id="KW-0812">Transmembrane</keyword>
<evidence type="ECO:0000313" key="3">
    <source>
        <dbReference type="EMBL" id="KAH8386434.1"/>
    </source>
</evidence>
<keyword evidence="1" id="KW-0175">Coiled coil</keyword>
<evidence type="ECO:0000256" key="1">
    <source>
        <dbReference type="SAM" id="Coils"/>
    </source>
</evidence>
<feature type="coiled-coil region" evidence="1">
    <location>
        <begin position="142"/>
        <end position="245"/>
    </location>
</feature>
<evidence type="ECO:0000256" key="2">
    <source>
        <dbReference type="SAM" id="Phobius"/>
    </source>
</evidence>
<reference evidence="3" key="1">
    <citation type="journal article" date="2021" name="Mol. Ecol. Resour.">
        <title>Phylogenomic analyses of the genus Drosophila reveals genomic signals of climate adaptation.</title>
        <authorList>
            <person name="Li F."/>
            <person name="Rane R.V."/>
            <person name="Luria V."/>
            <person name="Xiong Z."/>
            <person name="Chen J."/>
            <person name="Li Z."/>
            <person name="Catullo R.A."/>
            <person name="Griffin P.C."/>
            <person name="Schiffer M."/>
            <person name="Pearce S."/>
            <person name="Lee S.F."/>
            <person name="McElroy K."/>
            <person name="Stocker A."/>
            <person name="Shirriffs J."/>
            <person name="Cockerell F."/>
            <person name="Coppin C."/>
            <person name="Sgro C.M."/>
            <person name="Karger A."/>
            <person name="Cain J.W."/>
            <person name="Weber J.A."/>
            <person name="Santpere G."/>
            <person name="Kirschner M.W."/>
            <person name="Hoffmann A.A."/>
            <person name="Oakeshott J.G."/>
            <person name="Zhang G."/>
        </authorList>
    </citation>
    <scope>NUCLEOTIDE SEQUENCE</scope>
    <source>
        <strain evidence="3">BGI-SZ-2011g</strain>
    </source>
</reference>
<keyword evidence="2" id="KW-0472">Membrane</keyword>
<proteinExistence type="predicted"/>
<dbReference type="AlphaFoldDB" id="A0AAD4K8W5"/>